<reference evidence="2 4" key="1">
    <citation type="journal article" date="2012" name="Nature">
        <title>Algal genomes reveal evolutionary mosaicism and the fate of nucleomorphs.</title>
        <authorList>
            <consortium name="DOE Joint Genome Institute"/>
            <person name="Curtis B.A."/>
            <person name="Tanifuji G."/>
            <person name="Burki F."/>
            <person name="Gruber A."/>
            <person name="Irimia M."/>
            <person name="Maruyama S."/>
            <person name="Arias M.C."/>
            <person name="Ball S.G."/>
            <person name="Gile G.H."/>
            <person name="Hirakawa Y."/>
            <person name="Hopkins J.F."/>
            <person name="Kuo A."/>
            <person name="Rensing S.A."/>
            <person name="Schmutz J."/>
            <person name="Symeonidi A."/>
            <person name="Elias M."/>
            <person name="Eveleigh R.J."/>
            <person name="Herman E.K."/>
            <person name="Klute M.J."/>
            <person name="Nakayama T."/>
            <person name="Obornik M."/>
            <person name="Reyes-Prieto A."/>
            <person name="Armbrust E.V."/>
            <person name="Aves S.J."/>
            <person name="Beiko R.G."/>
            <person name="Coutinho P."/>
            <person name="Dacks J.B."/>
            <person name="Durnford D.G."/>
            <person name="Fast N.M."/>
            <person name="Green B.R."/>
            <person name="Grisdale C.J."/>
            <person name="Hempel F."/>
            <person name="Henrissat B."/>
            <person name="Hoppner M.P."/>
            <person name="Ishida K."/>
            <person name="Kim E."/>
            <person name="Koreny L."/>
            <person name="Kroth P.G."/>
            <person name="Liu Y."/>
            <person name="Malik S.B."/>
            <person name="Maier U.G."/>
            <person name="McRose D."/>
            <person name="Mock T."/>
            <person name="Neilson J.A."/>
            <person name="Onodera N.T."/>
            <person name="Poole A.M."/>
            <person name="Pritham E.J."/>
            <person name="Richards T.A."/>
            <person name="Rocap G."/>
            <person name="Roy S.W."/>
            <person name="Sarai C."/>
            <person name="Schaack S."/>
            <person name="Shirato S."/>
            <person name="Slamovits C.H."/>
            <person name="Spencer D.F."/>
            <person name="Suzuki S."/>
            <person name="Worden A.Z."/>
            <person name="Zauner S."/>
            <person name="Barry K."/>
            <person name="Bell C."/>
            <person name="Bharti A.K."/>
            <person name="Crow J.A."/>
            <person name="Grimwood J."/>
            <person name="Kramer R."/>
            <person name="Lindquist E."/>
            <person name="Lucas S."/>
            <person name="Salamov A."/>
            <person name="McFadden G.I."/>
            <person name="Lane C.E."/>
            <person name="Keeling P.J."/>
            <person name="Gray M.W."/>
            <person name="Grigoriev I.V."/>
            <person name="Archibald J.M."/>
        </authorList>
    </citation>
    <scope>NUCLEOTIDE SEQUENCE</scope>
    <source>
        <strain evidence="2 4">CCMP2712</strain>
    </source>
</reference>
<gene>
    <name evidence="2" type="ORF">GUITHDRAFT_120059</name>
</gene>
<dbReference type="HOGENOM" id="CLU_748954_0_0_1"/>
<dbReference type="RefSeq" id="XP_005820709.1">
    <property type="nucleotide sequence ID" value="XM_005820652.1"/>
</dbReference>
<accession>L1ICT7</accession>
<evidence type="ECO:0000313" key="3">
    <source>
        <dbReference type="EnsemblProtists" id="EKX33729"/>
    </source>
</evidence>
<feature type="compositionally biased region" description="Acidic residues" evidence="1">
    <location>
        <begin position="183"/>
        <end position="201"/>
    </location>
</feature>
<evidence type="ECO:0008006" key="5">
    <source>
        <dbReference type="Google" id="ProtNLM"/>
    </source>
</evidence>
<proteinExistence type="predicted"/>
<dbReference type="SUPFAM" id="SSF54626">
    <property type="entry name" value="Chalcone isomerase"/>
    <property type="match status" value="1"/>
</dbReference>
<dbReference type="Proteomes" id="UP000011087">
    <property type="component" value="Unassembled WGS sequence"/>
</dbReference>
<organism evidence="2">
    <name type="scientific">Guillardia theta (strain CCMP2712)</name>
    <name type="common">Cryptophyte</name>
    <dbReference type="NCBI Taxonomy" id="905079"/>
    <lineage>
        <taxon>Eukaryota</taxon>
        <taxon>Cryptophyceae</taxon>
        <taxon>Pyrenomonadales</taxon>
        <taxon>Geminigeraceae</taxon>
        <taxon>Guillardia</taxon>
    </lineage>
</organism>
<evidence type="ECO:0000256" key="1">
    <source>
        <dbReference type="SAM" id="MobiDB-lite"/>
    </source>
</evidence>
<dbReference type="EnsemblProtists" id="EKX33729">
    <property type="protein sequence ID" value="EKX33729"/>
    <property type="gene ID" value="GUITHDRAFT_120059"/>
</dbReference>
<dbReference type="AlphaFoldDB" id="L1ICT7"/>
<dbReference type="GeneID" id="17290489"/>
<reference evidence="3" key="3">
    <citation type="submission" date="2015-06" db="UniProtKB">
        <authorList>
            <consortium name="EnsemblProtists"/>
        </authorList>
    </citation>
    <scope>IDENTIFICATION</scope>
</reference>
<feature type="region of interest" description="Disordered" evidence="1">
    <location>
        <begin position="177"/>
        <end position="201"/>
    </location>
</feature>
<dbReference type="EMBL" id="JH993131">
    <property type="protein sequence ID" value="EKX33729.1"/>
    <property type="molecule type" value="Genomic_DNA"/>
</dbReference>
<sequence>MEISSSMLKTNMGSTPILSAALIAILHCSEHVGCAAFTPSPMMGLRGLSAAMISKPSQSKTSVAVDVWGPGGGGGMGGEWMKACRGSEMRASSRRKGMVWELERRGRSQSDVQLFLFLSEETNVMFVADAKKKSSERNAVEKETGIKFPVILDSGKNDKETNMRLISAGCVSRRPWWKHGEEGEGEDAEEEADEDEDEEEEVEFSAEGILQPWKKINEYAVGLYVDATAAKAAVKAKGGGKGKRNEKQAAYEVLMDEEVKMKRVIRIVLATENDSHRFTELINDRIEEKMARKSFVDLAFLELWRNWMVKQGGYKQKLSKGLEVRFTWDADGSFKTEFLRKNKMLLDKKLDKPVLSWAVFEAFLGELSRG</sequence>
<reference evidence="4" key="2">
    <citation type="submission" date="2012-11" db="EMBL/GenBank/DDBJ databases">
        <authorList>
            <person name="Kuo A."/>
            <person name="Curtis B.A."/>
            <person name="Tanifuji G."/>
            <person name="Burki F."/>
            <person name="Gruber A."/>
            <person name="Irimia M."/>
            <person name="Maruyama S."/>
            <person name="Arias M.C."/>
            <person name="Ball S.G."/>
            <person name="Gile G.H."/>
            <person name="Hirakawa Y."/>
            <person name="Hopkins J.F."/>
            <person name="Rensing S.A."/>
            <person name="Schmutz J."/>
            <person name="Symeonidi A."/>
            <person name="Elias M."/>
            <person name="Eveleigh R.J."/>
            <person name="Herman E.K."/>
            <person name="Klute M.J."/>
            <person name="Nakayama T."/>
            <person name="Obornik M."/>
            <person name="Reyes-Prieto A."/>
            <person name="Armbrust E.V."/>
            <person name="Aves S.J."/>
            <person name="Beiko R.G."/>
            <person name="Coutinho P."/>
            <person name="Dacks J.B."/>
            <person name="Durnford D.G."/>
            <person name="Fast N.M."/>
            <person name="Green B.R."/>
            <person name="Grisdale C."/>
            <person name="Hempe F."/>
            <person name="Henrissat B."/>
            <person name="Hoppner M.P."/>
            <person name="Ishida K.-I."/>
            <person name="Kim E."/>
            <person name="Koreny L."/>
            <person name="Kroth P.G."/>
            <person name="Liu Y."/>
            <person name="Malik S.-B."/>
            <person name="Maier U.G."/>
            <person name="McRose D."/>
            <person name="Mock T."/>
            <person name="Neilson J.A."/>
            <person name="Onodera N.T."/>
            <person name="Poole A.M."/>
            <person name="Pritham E.J."/>
            <person name="Richards T.A."/>
            <person name="Rocap G."/>
            <person name="Roy S.W."/>
            <person name="Sarai C."/>
            <person name="Schaack S."/>
            <person name="Shirato S."/>
            <person name="Slamovits C.H."/>
            <person name="Spencer D.F."/>
            <person name="Suzuki S."/>
            <person name="Worden A.Z."/>
            <person name="Zauner S."/>
            <person name="Barry K."/>
            <person name="Bell C."/>
            <person name="Bharti A.K."/>
            <person name="Crow J.A."/>
            <person name="Grimwood J."/>
            <person name="Kramer R."/>
            <person name="Lindquist E."/>
            <person name="Lucas S."/>
            <person name="Salamov A."/>
            <person name="McFadden G.I."/>
            <person name="Lane C.E."/>
            <person name="Keeling P.J."/>
            <person name="Gray M.W."/>
            <person name="Grigoriev I.V."/>
            <person name="Archibald J.M."/>
        </authorList>
    </citation>
    <scope>NUCLEOTIDE SEQUENCE</scope>
    <source>
        <strain evidence="4">CCMP2712</strain>
    </source>
</reference>
<keyword evidence="4" id="KW-1185">Reference proteome</keyword>
<dbReference type="PaxDb" id="55529-EKX33729"/>
<dbReference type="InterPro" id="IPR016088">
    <property type="entry name" value="Chalcone_isomerase_3-sand"/>
</dbReference>
<dbReference type="Gene3D" id="3.50.70.10">
    <property type="match status" value="1"/>
</dbReference>
<evidence type="ECO:0000313" key="4">
    <source>
        <dbReference type="Proteomes" id="UP000011087"/>
    </source>
</evidence>
<evidence type="ECO:0000313" key="2">
    <source>
        <dbReference type="EMBL" id="EKX33729.1"/>
    </source>
</evidence>
<dbReference type="KEGG" id="gtt:GUITHDRAFT_120059"/>
<dbReference type="GO" id="GO:0016872">
    <property type="term" value="F:intramolecular lyase activity"/>
    <property type="evidence" value="ECO:0007669"/>
    <property type="project" value="InterPro"/>
</dbReference>
<name>L1ICT7_GUITC</name>
<dbReference type="InterPro" id="IPR036298">
    <property type="entry name" value="Chalcone_isomerase_sf"/>
</dbReference>
<protein>
    <recommendedName>
        <fullName evidence="5">Chalcone isomerase domain-containing protein</fullName>
    </recommendedName>
</protein>